<protein>
    <submittedName>
        <fullName evidence="1">Uncharacterized protein</fullName>
    </submittedName>
</protein>
<accession>A0A2M7TGR9</accession>
<dbReference type="EMBL" id="PFNL01000146">
    <property type="protein sequence ID" value="PIZ45210.1"/>
    <property type="molecule type" value="Genomic_DNA"/>
</dbReference>
<sequence>MKYRTLPKVVRPLFARGKTVGVWAGPIPEDDDLGEFSWFVRSGDLPQLSPITTVIENVIRYGGGWFDHSGKYPFSQEEGRRVFQVYNLVPGNLYQPVWYEWQHTARVAIRKNCQLCGVNPAQPRQDGWFCEDCLKQWGCE</sequence>
<comment type="caution">
    <text evidence="1">The sequence shown here is derived from an EMBL/GenBank/DDBJ whole genome shotgun (WGS) entry which is preliminary data.</text>
</comment>
<evidence type="ECO:0000313" key="1">
    <source>
        <dbReference type="EMBL" id="PIZ45210.1"/>
    </source>
</evidence>
<dbReference type="AlphaFoldDB" id="A0A2M7TGR9"/>
<organism evidence="1 2">
    <name type="scientific">candidate division WWE3 bacterium CG_4_10_14_0_2_um_filter_41_14</name>
    <dbReference type="NCBI Taxonomy" id="1975072"/>
    <lineage>
        <taxon>Bacteria</taxon>
        <taxon>Katanobacteria</taxon>
    </lineage>
</organism>
<gene>
    <name evidence="1" type="ORF">COY32_05520</name>
</gene>
<reference evidence="2" key="1">
    <citation type="submission" date="2017-09" db="EMBL/GenBank/DDBJ databases">
        <title>Depth-based differentiation of microbial function through sediment-hosted aquifers and enrichment of novel symbionts in the deep terrestrial subsurface.</title>
        <authorList>
            <person name="Probst A.J."/>
            <person name="Ladd B."/>
            <person name="Jarett J.K."/>
            <person name="Geller-Mcgrath D.E."/>
            <person name="Sieber C.M.K."/>
            <person name="Emerson J.B."/>
            <person name="Anantharaman K."/>
            <person name="Thomas B.C."/>
            <person name="Malmstrom R."/>
            <person name="Stieglmeier M."/>
            <person name="Klingl A."/>
            <person name="Woyke T."/>
            <person name="Ryan C.M."/>
            <person name="Banfield J.F."/>
        </authorList>
    </citation>
    <scope>NUCLEOTIDE SEQUENCE [LARGE SCALE GENOMIC DNA]</scope>
</reference>
<evidence type="ECO:0000313" key="2">
    <source>
        <dbReference type="Proteomes" id="UP000228920"/>
    </source>
</evidence>
<dbReference type="Proteomes" id="UP000228920">
    <property type="component" value="Unassembled WGS sequence"/>
</dbReference>
<name>A0A2M7TGR9_UNCKA</name>
<proteinExistence type="predicted"/>